<protein>
    <recommendedName>
        <fullName evidence="1">Fluoroacetyl-CoA-specific thioesterase-like domain-containing protein</fullName>
    </recommendedName>
</protein>
<accession>A0A3B0VAX2</accession>
<feature type="domain" description="Fluoroacetyl-CoA-specific thioesterase-like" evidence="1">
    <location>
        <begin position="18"/>
        <end position="119"/>
    </location>
</feature>
<reference evidence="2" key="1">
    <citation type="submission" date="2018-06" db="EMBL/GenBank/DDBJ databases">
        <authorList>
            <person name="Zhirakovskaya E."/>
        </authorList>
    </citation>
    <scope>NUCLEOTIDE SEQUENCE</scope>
</reference>
<dbReference type="SUPFAM" id="SSF54637">
    <property type="entry name" value="Thioesterase/thiol ester dehydrase-isomerase"/>
    <property type="match status" value="1"/>
</dbReference>
<evidence type="ECO:0000313" key="2">
    <source>
        <dbReference type="EMBL" id="VAW29034.1"/>
    </source>
</evidence>
<name>A0A3B0VAX2_9ZZZZ</name>
<dbReference type="AlphaFoldDB" id="A0A3B0VAX2"/>
<dbReference type="PANTHER" id="PTHR36934">
    <property type="entry name" value="BLR0278 PROTEIN"/>
    <property type="match status" value="1"/>
</dbReference>
<dbReference type="InterPro" id="IPR054485">
    <property type="entry name" value="FlK-like_dom"/>
</dbReference>
<dbReference type="Gene3D" id="3.10.129.10">
    <property type="entry name" value="Hotdog Thioesterase"/>
    <property type="match status" value="1"/>
</dbReference>
<dbReference type="InterPro" id="IPR025540">
    <property type="entry name" value="FlK"/>
</dbReference>
<evidence type="ECO:0000259" key="1">
    <source>
        <dbReference type="Pfam" id="PF22636"/>
    </source>
</evidence>
<dbReference type="InterPro" id="IPR029069">
    <property type="entry name" value="HotDog_dom_sf"/>
</dbReference>
<dbReference type="PANTHER" id="PTHR36934:SF1">
    <property type="entry name" value="THIOESTERASE DOMAIN-CONTAINING PROTEIN"/>
    <property type="match status" value="1"/>
</dbReference>
<sequence>MKARLKIGEKREFKHIVCNDDLAKFDSGLVHNVCSTFALAKYIEWSSRLFITDIKNEDEEGIGTMIHIEHKSPAFISETLLFEATVKLIDGNELLCNVLVTCKSRVVAKAQTGQKLLKKGRIKEIFSSLADSKK</sequence>
<gene>
    <name evidence="2" type="ORF">MNBD_BACTEROID06-883</name>
</gene>
<dbReference type="Pfam" id="PF22636">
    <property type="entry name" value="FlK"/>
    <property type="match status" value="1"/>
</dbReference>
<organism evidence="2">
    <name type="scientific">hydrothermal vent metagenome</name>
    <dbReference type="NCBI Taxonomy" id="652676"/>
    <lineage>
        <taxon>unclassified sequences</taxon>
        <taxon>metagenomes</taxon>
        <taxon>ecological metagenomes</taxon>
    </lineage>
</organism>
<proteinExistence type="predicted"/>
<dbReference type="EMBL" id="UOES01000500">
    <property type="protein sequence ID" value="VAW29034.1"/>
    <property type="molecule type" value="Genomic_DNA"/>
</dbReference>